<accession>A0A6A6YQ04</accession>
<dbReference type="Gene3D" id="1.20.1280.50">
    <property type="match status" value="1"/>
</dbReference>
<keyword evidence="4" id="KW-1185">Reference proteome</keyword>
<dbReference type="GeneID" id="54458700"/>
<dbReference type="SUPFAM" id="SSF81383">
    <property type="entry name" value="F-box domain"/>
    <property type="match status" value="1"/>
</dbReference>
<name>A0A6A6YQ04_9PEZI</name>
<reference evidence="5" key="3">
    <citation type="submission" date="2025-04" db="UniProtKB">
        <authorList>
            <consortium name="RefSeq"/>
        </authorList>
    </citation>
    <scope>IDENTIFICATION</scope>
    <source>
        <strain evidence="5">CBS 304.34</strain>
    </source>
</reference>
<dbReference type="AlphaFoldDB" id="A0A6A6YQ04"/>
<evidence type="ECO:0000313" key="3">
    <source>
        <dbReference type="EMBL" id="KAF2809957.1"/>
    </source>
</evidence>
<feature type="compositionally biased region" description="Polar residues" evidence="1">
    <location>
        <begin position="15"/>
        <end position="36"/>
    </location>
</feature>
<dbReference type="EMBL" id="MU003700">
    <property type="protein sequence ID" value="KAF2809957.1"/>
    <property type="molecule type" value="Genomic_DNA"/>
</dbReference>
<feature type="region of interest" description="Disordered" evidence="1">
    <location>
        <begin position="84"/>
        <end position="112"/>
    </location>
</feature>
<feature type="compositionally biased region" description="Basic and acidic residues" evidence="1">
    <location>
        <begin position="97"/>
        <end position="112"/>
    </location>
</feature>
<dbReference type="Pfam" id="PF12937">
    <property type="entry name" value="F-box-like"/>
    <property type="match status" value="1"/>
</dbReference>
<dbReference type="OrthoDB" id="1689567at2759"/>
<reference evidence="5" key="2">
    <citation type="submission" date="2020-04" db="EMBL/GenBank/DDBJ databases">
        <authorList>
            <consortium name="NCBI Genome Project"/>
        </authorList>
    </citation>
    <scope>NUCLEOTIDE SEQUENCE</scope>
    <source>
        <strain evidence="5">CBS 304.34</strain>
    </source>
</reference>
<feature type="domain" description="F-box" evidence="2">
    <location>
        <begin position="261"/>
        <end position="301"/>
    </location>
</feature>
<gene>
    <name evidence="3 5" type="ORF">BDZ99DRAFT_442325</name>
</gene>
<feature type="region of interest" description="Disordered" evidence="1">
    <location>
        <begin position="1"/>
        <end position="36"/>
    </location>
</feature>
<dbReference type="InterPro" id="IPR036047">
    <property type="entry name" value="F-box-like_dom_sf"/>
</dbReference>
<dbReference type="RefSeq" id="XP_033576921.1">
    <property type="nucleotide sequence ID" value="XM_033717807.1"/>
</dbReference>
<reference evidence="3 5" key="1">
    <citation type="journal article" date="2020" name="Stud. Mycol.">
        <title>101 Dothideomycetes genomes: a test case for predicting lifestyles and emergence of pathogens.</title>
        <authorList>
            <person name="Haridas S."/>
            <person name="Albert R."/>
            <person name="Binder M."/>
            <person name="Bloem J."/>
            <person name="Labutti K."/>
            <person name="Salamov A."/>
            <person name="Andreopoulos B."/>
            <person name="Baker S."/>
            <person name="Barry K."/>
            <person name="Bills G."/>
            <person name="Bluhm B."/>
            <person name="Cannon C."/>
            <person name="Castanera R."/>
            <person name="Culley D."/>
            <person name="Daum C."/>
            <person name="Ezra D."/>
            <person name="Gonzalez J."/>
            <person name="Henrissat B."/>
            <person name="Kuo A."/>
            <person name="Liang C."/>
            <person name="Lipzen A."/>
            <person name="Lutzoni F."/>
            <person name="Magnuson J."/>
            <person name="Mondo S."/>
            <person name="Nolan M."/>
            <person name="Ohm R."/>
            <person name="Pangilinan J."/>
            <person name="Park H.-J."/>
            <person name="Ramirez L."/>
            <person name="Alfaro M."/>
            <person name="Sun H."/>
            <person name="Tritt A."/>
            <person name="Yoshinaga Y."/>
            <person name="Zwiers L.-H."/>
            <person name="Turgeon B."/>
            <person name="Goodwin S."/>
            <person name="Spatafora J."/>
            <person name="Crous P."/>
            <person name="Grigoriev I."/>
        </authorList>
    </citation>
    <scope>NUCLEOTIDE SEQUENCE</scope>
    <source>
        <strain evidence="3 5">CBS 304.34</strain>
    </source>
</reference>
<evidence type="ECO:0000313" key="5">
    <source>
        <dbReference type="RefSeq" id="XP_033576921.1"/>
    </source>
</evidence>
<dbReference type="SMART" id="SM00256">
    <property type="entry name" value="FBOX"/>
    <property type="match status" value="1"/>
</dbReference>
<evidence type="ECO:0000313" key="4">
    <source>
        <dbReference type="Proteomes" id="UP000504636"/>
    </source>
</evidence>
<dbReference type="CDD" id="cd09917">
    <property type="entry name" value="F-box_SF"/>
    <property type="match status" value="1"/>
</dbReference>
<protein>
    <recommendedName>
        <fullName evidence="2">F-box domain-containing protein</fullName>
    </recommendedName>
</protein>
<evidence type="ECO:0000256" key="1">
    <source>
        <dbReference type="SAM" id="MobiDB-lite"/>
    </source>
</evidence>
<dbReference type="SUPFAM" id="SSF69322">
    <property type="entry name" value="Tricorn protease domain 2"/>
    <property type="match status" value="1"/>
</dbReference>
<dbReference type="Proteomes" id="UP000504636">
    <property type="component" value="Unplaced"/>
</dbReference>
<dbReference type="InterPro" id="IPR001810">
    <property type="entry name" value="F-box_dom"/>
</dbReference>
<sequence length="951" mass="104504">MPPTNNPAEQRSRVDSNASPTSNTRQSEGLRNALASSRRNAIGVAVRTTRRHLTNPIQSQREGFSIRRERRRISLQRVLTRFFDSSPPVTNPSTGHIRRDSSTSDGRSISKVDSHGSLQSLDLVSPGTFLFSGPSLRSAYSRSSFGYSTSFLESKSSLGTVGNDSHFSVEDFPVRMMNAEQPPADYVEDGILEPFLYCDVTRSMSDIILRVGSPIEERDDTVSEGSFTNYHSLSSMRLTCRSWYSAISAAAHRVLPPPCRLPNELIQHIYSFLSPRDFNAARHTCQTWMTASLDRTILKSMLRRGGWMGGAEHDLRERGILDESVDQGRVEWFLSKLLSRECALSCNWTGNGLETPGTKNSKYHEPLVEVARTDFADLANGSAGPEGRHTGALVFTVSVCGRFLLVAEGGMIYIYQLEDSSLRPLTSVVCPRRVLAMSMDASSHRFAIAALLEGRMGLVCDLNLRFSDTGDSAIPTSAGVNDRATFFTSEPRNPFEDPMAMANDNARFAEIRVQAGDEEVNLRDTDRDHERNNINLDWHILLRGGPRDSIPGAKTQAIPVDNGRRSIYRHLCSDDDPPRCVSICPQRRCVAFGCSAGIELYWVDAITGQNLNRWFPLTSPSDFLHFLPPRPGVDSAKKLRLISSAAHPSDRPSIYHRFLSNRPNPSLYWGSFGLETPLATHGRGGSNSDHFRAVPLSDGYNVLFTDPSTSRLYLGSDAPQGGPTKLLRTLMLMPPDPDDIPRIYTAAADLTWGARVAVAFGDKVVLYSVPPDLRLIHAYAYPSTPAIWPIGIKGTVVGALDGLAALAIYAAPELTIWAFGADGRAVTWQLDTGRRPRVVAERSVGRDGLVGDNCDVDVDGDVVMADAEEAEAEAEAEGAGERSVGFDGQASGLLGQWRLPGVLHVANDEFLNGIDVSSGEAWYDRDGDIVMFDADTNEVGWTAEDWLVQER</sequence>
<organism evidence="3">
    <name type="scientific">Mytilinidion resinicola</name>
    <dbReference type="NCBI Taxonomy" id="574789"/>
    <lineage>
        <taxon>Eukaryota</taxon>
        <taxon>Fungi</taxon>
        <taxon>Dikarya</taxon>
        <taxon>Ascomycota</taxon>
        <taxon>Pezizomycotina</taxon>
        <taxon>Dothideomycetes</taxon>
        <taxon>Pleosporomycetidae</taxon>
        <taxon>Mytilinidiales</taxon>
        <taxon>Mytilinidiaceae</taxon>
        <taxon>Mytilinidion</taxon>
    </lineage>
</organism>
<evidence type="ECO:0000259" key="2">
    <source>
        <dbReference type="SMART" id="SM00256"/>
    </source>
</evidence>
<proteinExistence type="predicted"/>